<evidence type="ECO:0000313" key="5">
    <source>
        <dbReference type="Proteomes" id="UP000520770"/>
    </source>
</evidence>
<dbReference type="AlphaFoldDB" id="A0A7W6V540"/>
<dbReference type="Pfam" id="PF16177">
    <property type="entry name" value="ACAS_N"/>
    <property type="match status" value="1"/>
</dbReference>
<feature type="domain" description="Acetyl-coenzyme A synthetase N-terminal" evidence="1">
    <location>
        <begin position="5"/>
        <end position="39"/>
    </location>
</feature>
<keyword evidence="6" id="KW-1185">Reference proteome</keyword>
<name>A0A7W6V540_9HYPH</name>
<dbReference type="Proteomes" id="UP000524535">
    <property type="component" value="Unassembled WGS sequence"/>
</dbReference>
<reference evidence="5 6" key="1">
    <citation type="submission" date="2020-08" db="EMBL/GenBank/DDBJ databases">
        <title>Genomic Encyclopedia of Type Strains, Phase IV (KMG-V): Genome sequencing to study the core and pangenomes of soil and plant-associated prokaryotes.</title>
        <authorList>
            <person name="Whitman W."/>
        </authorList>
    </citation>
    <scope>NUCLEOTIDE SEQUENCE [LARGE SCALE GENOMIC DNA]</scope>
    <source>
        <strain evidence="3 6">SEMIA 444</strain>
        <strain evidence="2 5">SEMIA 448</strain>
        <strain evidence="4 7">SEMIA 452</strain>
    </source>
</reference>
<accession>A0A7W6V540</accession>
<organism evidence="4 7">
    <name type="scientific">Aliirhizobium cellulosilyticum</name>
    <dbReference type="NCBI Taxonomy" id="393664"/>
    <lineage>
        <taxon>Bacteria</taxon>
        <taxon>Pseudomonadati</taxon>
        <taxon>Pseudomonadota</taxon>
        <taxon>Alphaproteobacteria</taxon>
        <taxon>Hyphomicrobiales</taxon>
        <taxon>Rhizobiaceae</taxon>
        <taxon>Aliirhizobium</taxon>
    </lineage>
</organism>
<evidence type="ECO:0000313" key="4">
    <source>
        <dbReference type="EMBL" id="MBB4449284.1"/>
    </source>
</evidence>
<dbReference type="EMBL" id="JACIGW010000011">
    <property type="protein sequence ID" value="MBB4351475.1"/>
    <property type="molecule type" value="Genomic_DNA"/>
</dbReference>
<comment type="caution">
    <text evidence="4">The sequence shown here is derived from an EMBL/GenBank/DDBJ whole genome shotgun (WGS) entry which is preliminary data.</text>
</comment>
<evidence type="ECO:0000313" key="6">
    <source>
        <dbReference type="Proteomes" id="UP000524535"/>
    </source>
</evidence>
<dbReference type="Proteomes" id="UP000576087">
    <property type="component" value="Unassembled WGS sequence"/>
</dbReference>
<evidence type="ECO:0000313" key="3">
    <source>
        <dbReference type="EMBL" id="MBB4414668.1"/>
    </source>
</evidence>
<evidence type="ECO:0000313" key="2">
    <source>
        <dbReference type="EMBL" id="MBB4351475.1"/>
    </source>
</evidence>
<dbReference type="Proteomes" id="UP000520770">
    <property type="component" value="Unassembled WGS sequence"/>
</dbReference>
<proteinExistence type="predicted"/>
<gene>
    <name evidence="3" type="ORF">GGE31_005214</name>
    <name evidence="2" type="ORF">GGE33_005257</name>
    <name evidence="4" type="ORF">GGE35_005138</name>
</gene>
<dbReference type="EMBL" id="JACIHM010000012">
    <property type="protein sequence ID" value="MBB4449284.1"/>
    <property type="molecule type" value="Genomic_DNA"/>
</dbReference>
<evidence type="ECO:0000313" key="7">
    <source>
        <dbReference type="Proteomes" id="UP000576087"/>
    </source>
</evidence>
<protein>
    <recommendedName>
        <fullName evidence="1">Acetyl-coenzyme A synthetase N-terminal domain-containing protein</fullName>
    </recommendedName>
</protein>
<evidence type="ECO:0000259" key="1">
    <source>
        <dbReference type="Pfam" id="PF16177"/>
    </source>
</evidence>
<dbReference type="RefSeq" id="WP_183829793.1">
    <property type="nucleotide sequence ID" value="NZ_JACIGW010000011.1"/>
</dbReference>
<sequence>MQSRYFDVYGAWRWDPEGFWEEAAKAIDWFRPPDSIFDPDLE</sequence>
<dbReference type="InterPro" id="IPR032387">
    <property type="entry name" value="ACAS_N"/>
</dbReference>
<dbReference type="EMBL" id="JACIGY010000012">
    <property type="protein sequence ID" value="MBB4414668.1"/>
    <property type="molecule type" value="Genomic_DNA"/>
</dbReference>